<dbReference type="SUPFAM" id="SSF51182">
    <property type="entry name" value="RmlC-like cupins"/>
    <property type="match status" value="1"/>
</dbReference>
<dbReference type="Pfam" id="PF05962">
    <property type="entry name" value="HutD"/>
    <property type="match status" value="1"/>
</dbReference>
<dbReference type="AlphaFoldDB" id="A0A6M1PKE0"/>
<proteinExistence type="predicted"/>
<dbReference type="InterPro" id="IPR010282">
    <property type="entry name" value="Uncharacterised_HutD/Ves"/>
</dbReference>
<reference evidence="1 2" key="1">
    <citation type="submission" date="2020-02" db="EMBL/GenBank/DDBJ databases">
        <authorList>
            <person name="Gao J."/>
            <person name="Sun J."/>
        </authorList>
    </citation>
    <scope>NUCLEOTIDE SEQUENCE [LARGE SCALE GENOMIC DNA]</scope>
    <source>
        <strain evidence="1 2">7124</strain>
    </source>
</reference>
<dbReference type="RefSeq" id="WP_165096800.1">
    <property type="nucleotide sequence ID" value="NZ_JAAKGU010000003.1"/>
</dbReference>
<dbReference type="Gene3D" id="2.60.120.10">
    <property type="entry name" value="Jelly Rolls"/>
    <property type="match status" value="1"/>
</dbReference>
<comment type="caution">
    <text evidence="1">The sequence shown here is derived from an EMBL/GenBank/DDBJ whole genome shotgun (WGS) entry which is preliminary data.</text>
</comment>
<accession>A0A6M1PKE0</accession>
<dbReference type="Proteomes" id="UP000480151">
    <property type="component" value="Unassembled WGS sequence"/>
</dbReference>
<dbReference type="PANTHER" id="PTHR37943">
    <property type="entry name" value="PROTEIN VES"/>
    <property type="match status" value="1"/>
</dbReference>
<name>A0A6M1PKE0_9BACL</name>
<dbReference type="InterPro" id="IPR014710">
    <property type="entry name" value="RmlC-like_jellyroll"/>
</dbReference>
<dbReference type="PANTHER" id="PTHR37943:SF1">
    <property type="entry name" value="PROTEIN VES"/>
    <property type="match status" value="1"/>
</dbReference>
<evidence type="ECO:0000313" key="2">
    <source>
        <dbReference type="Proteomes" id="UP000480151"/>
    </source>
</evidence>
<sequence length="203" mass="23171">MIRADDRKTAQWPGGTTTELAIYPENAEYAERNFIWRISTATMEAEQTSYTHLPGYWRLLMATAGEFDLEHLDRHTSKLKPFEKDSFSGDWTTRCFGTGEDLNVMLAPGYGGELKAVPIEEYTCETLQYETALRNTDIFECIYCVDGEINISMDEHAATLLKPGDLLVYSKRNDALLSHIHYTNAVYPLVETVHAIRITIYKE</sequence>
<protein>
    <submittedName>
        <fullName evidence="1">HutD family protein</fullName>
    </submittedName>
</protein>
<dbReference type="EMBL" id="JAAKGU010000003">
    <property type="protein sequence ID" value="NGM82433.1"/>
    <property type="molecule type" value="Genomic_DNA"/>
</dbReference>
<organism evidence="1 2">
    <name type="scientific">Paenibacillus apii</name>
    <dbReference type="NCBI Taxonomy" id="1850370"/>
    <lineage>
        <taxon>Bacteria</taxon>
        <taxon>Bacillati</taxon>
        <taxon>Bacillota</taxon>
        <taxon>Bacilli</taxon>
        <taxon>Bacillales</taxon>
        <taxon>Paenibacillaceae</taxon>
        <taxon>Paenibacillus</taxon>
    </lineage>
</organism>
<dbReference type="InterPro" id="IPR011051">
    <property type="entry name" value="RmlC_Cupin_sf"/>
</dbReference>
<evidence type="ECO:0000313" key="1">
    <source>
        <dbReference type="EMBL" id="NGM82433.1"/>
    </source>
</evidence>
<keyword evidence="2" id="KW-1185">Reference proteome</keyword>
<gene>
    <name evidence="1" type="ORF">G5B47_08385</name>
</gene>